<dbReference type="Pfam" id="PF21948">
    <property type="entry name" value="LplA-B_cat"/>
    <property type="match status" value="1"/>
</dbReference>
<dbReference type="InterPro" id="IPR045864">
    <property type="entry name" value="aa-tRNA-synth_II/BPL/LPL"/>
</dbReference>
<dbReference type="Gene3D" id="3.30.930.10">
    <property type="entry name" value="Bira Bifunctional Protein, Domain 2"/>
    <property type="match status" value="1"/>
</dbReference>
<dbReference type="Proteomes" id="UP001229955">
    <property type="component" value="Chromosome"/>
</dbReference>
<accession>A0AA49JSQ8</accession>
<dbReference type="AlphaFoldDB" id="A0AA49JY56"/>
<evidence type="ECO:0000259" key="1">
    <source>
        <dbReference type="PROSITE" id="PS51733"/>
    </source>
</evidence>
<dbReference type="KEGG" id="pspc:Strain318_000545"/>
<dbReference type="RefSeq" id="WP_367887003.1">
    <property type="nucleotide sequence ID" value="NZ_CP130612.1"/>
</dbReference>
<evidence type="ECO:0000313" key="3">
    <source>
        <dbReference type="EMBL" id="WKW14214.1"/>
    </source>
</evidence>
<evidence type="ECO:0000313" key="4">
    <source>
        <dbReference type="Proteomes" id="UP001229955"/>
    </source>
</evidence>
<dbReference type="SUPFAM" id="SSF55681">
    <property type="entry name" value="Class II aaRS and biotin synthetases"/>
    <property type="match status" value="1"/>
</dbReference>
<dbReference type="InterPro" id="IPR050664">
    <property type="entry name" value="Octanoyltrans_LipM/LipL"/>
</dbReference>
<protein>
    <submittedName>
        <fullName evidence="3">Lipoate--protein ligase family protein</fullName>
    </submittedName>
</protein>
<dbReference type="CDD" id="cd16443">
    <property type="entry name" value="LplA"/>
    <property type="match status" value="1"/>
</dbReference>
<feature type="domain" description="BPL/LPL catalytic" evidence="1">
    <location>
        <begin position="33"/>
        <end position="226"/>
    </location>
</feature>
<accession>A0AA49JY56</accession>
<sequence>MPLPTRWRLLVTPADDGDRNMAIDHALLDRAAHTDEAVFRIYAWAHPTLSLGMHEKARLEPDAAATRGIAVVRRPTGGRALLHHREVTYSVTAPARDASLRESYDAINAILLDALTRLGVPAAPAERRGRPLAPDGAACFAEPNVGELVVDGRKLVGSAQRRDEHAFLQHGSILLADDQGLVAALRGTTAPPPAATLTQALRRDVDFDEVRDALIAALEHAVGPVSTLAVGELAPAIARHVATYRDPRWTFRR</sequence>
<keyword evidence="3" id="KW-0436">Ligase</keyword>
<dbReference type="EMBL" id="CP130613">
    <property type="protein sequence ID" value="WKW14214.1"/>
    <property type="molecule type" value="Genomic_DNA"/>
</dbReference>
<dbReference type="PROSITE" id="PS51733">
    <property type="entry name" value="BPL_LPL_CATALYTIC"/>
    <property type="match status" value="1"/>
</dbReference>
<organism evidence="3 4">
    <name type="scientific">Pseudogemmatithrix spongiicola</name>
    <dbReference type="NCBI Taxonomy" id="3062599"/>
    <lineage>
        <taxon>Bacteria</taxon>
        <taxon>Pseudomonadati</taxon>
        <taxon>Gemmatimonadota</taxon>
        <taxon>Gemmatimonadia</taxon>
        <taxon>Gemmatimonadales</taxon>
        <taxon>Gemmatimonadaceae</taxon>
        <taxon>Pseudogemmatithrix</taxon>
    </lineage>
</organism>
<keyword evidence="4" id="KW-1185">Reference proteome</keyword>
<dbReference type="PANTHER" id="PTHR43679:SF2">
    <property type="entry name" value="OCTANOYL-[GCVH]:PROTEIN N-OCTANOYLTRANSFERASE"/>
    <property type="match status" value="1"/>
</dbReference>
<dbReference type="PANTHER" id="PTHR43679">
    <property type="entry name" value="OCTANOYLTRANSFERASE LIPM-RELATED"/>
    <property type="match status" value="1"/>
</dbReference>
<evidence type="ECO:0000313" key="2">
    <source>
        <dbReference type="EMBL" id="WKW11304.1"/>
    </source>
</evidence>
<proteinExistence type="predicted"/>
<reference evidence="3" key="1">
    <citation type="submission" date="2023-07" db="EMBL/GenBank/DDBJ databases">
        <authorList>
            <person name="Haufschild T."/>
            <person name="Kallscheuer N."/>
            <person name="Hammer J."/>
            <person name="Kohn T."/>
            <person name="Kabuu M."/>
            <person name="Jogler M."/>
            <person name="Wohfarth N."/>
            <person name="Heuer A."/>
            <person name="Rohde M."/>
            <person name="van Teeseling M.C.F."/>
            <person name="Jogler C."/>
        </authorList>
    </citation>
    <scope>NUCLEOTIDE SEQUENCE</scope>
    <source>
        <strain evidence="2">Strain 138</strain>
        <strain evidence="3">Strain 318</strain>
    </source>
</reference>
<dbReference type="EMBL" id="CP130612">
    <property type="protein sequence ID" value="WKW11304.1"/>
    <property type="molecule type" value="Genomic_DNA"/>
</dbReference>
<dbReference type="GO" id="GO:0016874">
    <property type="term" value="F:ligase activity"/>
    <property type="evidence" value="ECO:0007669"/>
    <property type="project" value="UniProtKB-KW"/>
</dbReference>
<gene>
    <name evidence="2" type="ORF">Strain138_000545</name>
    <name evidence="3" type="ORF">Strain318_000545</name>
</gene>
<dbReference type="InterPro" id="IPR004143">
    <property type="entry name" value="BPL_LPL_catalytic"/>
</dbReference>
<name>A0AA49JY56_9BACT</name>